<organism evidence="1 2">
    <name type="scientific">Paraburkholderia phenazinium</name>
    <dbReference type="NCBI Taxonomy" id="60549"/>
    <lineage>
        <taxon>Bacteria</taxon>
        <taxon>Pseudomonadati</taxon>
        <taxon>Pseudomonadota</taxon>
        <taxon>Betaproteobacteria</taxon>
        <taxon>Burkholderiales</taxon>
        <taxon>Burkholderiaceae</taxon>
        <taxon>Paraburkholderia</taxon>
    </lineage>
</organism>
<evidence type="ECO:0008006" key="3">
    <source>
        <dbReference type="Google" id="ProtNLM"/>
    </source>
</evidence>
<dbReference type="OrthoDB" id="6611409at2"/>
<reference evidence="1 2" key="1">
    <citation type="submission" date="2016-10" db="EMBL/GenBank/DDBJ databases">
        <authorList>
            <person name="de Groot N.N."/>
        </authorList>
    </citation>
    <scope>NUCLEOTIDE SEQUENCE [LARGE SCALE GENOMIC DNA]</scope>
    <source>
        <strain evidence="1 2">LMG 2247</strain>
    </source>
</reference>
<dbReference type="Proteomes" id="UP000199706">
    <property type="component" value="Unassembled WGS sequence"/>
</dbReference>
<protein>
    <recommendedName>
        <fullName evidence="3">DUF2184 domain-containing protein</fullName>
    </recommendedName>
</protein>
<dbReference type="RefSeq" id="WP_090685745.1">
    <property type="nucleotide sequence ID" value="NZ_FNCJ01000007.1"/>
</dbReference>
<sequence>MANLFPAQTRVSPHFSEPDLIVTYAQASGAFAALQGGKPRVKISKDDLYVYINALDLRTETLSAQAGANYLPSATLKGTYYGTQTYLVRTRSIWDEQDIAAAAHYAVSLPAAQDLAARQGIYQQMRTGLLYGYQPANGEGLINTAGATSVTLPPDEYGNTTVVTYDNGAMSLWLLSQIVNLKSGMYQSGAQITNRIRFIGPQRVLLQFQLANIVQVVAYQRPGAGTSTTAEVVQNVAREAGDEVEYYYDDTLIGKGAGGADMVIMTIPEIEQPDMPGINTNVFGDIQPATKAVNLQYADMAAPMKIPTPIPDGAITEVQQMRITSGWCIRPQGLYLLSLPY</sequence>
<evidence type="ECO:0000313" key="1">
    <source>
        <dbReference type="EMBL" id="SDH09667.1"/>
    </source>
</evidence>
<dbReference type="AlphaFoldDB" id="A0A1G7ZM53"/>
<accession>A0A1G7ZM53</accession>
<proteinExistence type="predicted"/>
<name>A0A1G7ZM53_9BURK</name>
<evidence type="ECO:0000313" key="2">
    <source>
        <dbReference type="Proteomes" id="UP000199706"/>
    </source>
</evidence>
<gene>
    <name evidence="1" type="ORF">SAMN05216466_10785</name>
</gene>
<dbReference type="EMBL" id="FNCJ01000007">
    <property type="protein sequence ID" value="SDH09667.1"/>
    <property type="molecule type" value="Genomic_DNA"/>
</dbReference>